<evidence type="ECO:0000313" key="3">
    <source>
        <dbReference type="Proteomes" id="UP000649617"/>
    </source>
</evidence>
<reference evidence="2" key="1">
    <citation type="submission" date="2021-02" db="EMBL/GenBank/DDBJ databases">
        <authorList>
            <person name="Dougan E. K."/>
            <person name="Rhodes N."/>
            <person name="Thang M."/>
            <person name="Chan C."/>
        </authorList>
    </citation>
    <scope>NUCLEOTIDE SEQUENCE</scope>
</reference>
<dbReference type="AlphaFoldDB" id="A0A812S4W4"/>
<accession>A0A812S4W4</accession>
<protein>
    <submittedName>
        <fullName evidence="2">Uncharacterized protein</fullName>
    </submittedName>
</protein>
<feature type="non-terminal residue" evidence="2">
    <location>
        <position position="65"/>
    </location>
</feature>
<dbReference type="Proteomes" id="UP000649617">
    <property type="component" value="Unassembled WGS sequence"/>
</dbReference>
<dbReference type="EMBL" id="CAJNIZ010022301">
    <property type="protein sequence ID" value="CAE7460784.1"/>
    <property type="molecule type" value="Genomic_DNA"/>
</dbReference>
<comment type="caution">
    <text evidence="2">The sequence shown here is derived from an EMBL/GenBank/DDBJ whole genome shotgun (WGS) entry which is preliminary data.</text>
</comment>
<feature type="region of interest" description="Disordered" evidence="1">
    <location>
        <begin position="14"/>
        <end position="65"/>
    </location>
</feature>
<keyword evidence="3" id="KW-1185">Reference proteome</keyword>
<feature type="compositionally biased region" description="Polar residues" evidence="1">
    <location>
        <begin position="45"/>
        <end position="59"/>
    </location>
</feature>
<sequence length="65" mass="6903">MASRMLADALKSFSGDLREAARSISSRLSSPTSSRRPSLAASPTQETPPSLQRNNTAPATLSLEE</sequence>
<gene>
    <name evidence="2" type="ORF">SPIL2461_LOCUS11499</name>
</gene>
<proteinExistence type="predicted"/>
<organism evidence="2 3">
    <name type="scientific">Symbiodinium pilosum</name>
    <name type="common">Dinoflagellate</name>
    <dbReference type="NCBI Taxonomy" id="2952"/>
    <lineage>
        <taxon>Eukaryota</taxon>
        <taxon>Sar</taxon>
        <taxon>Alveolata</taxon>
        <taxon>Dinophyceae</taxon>
        <taxon>Suessiales</taxon>
        <taxon>Symbiodiniaceae</taxon>
        <taxon>Symbiodinium</taxon>
    </lineage>
</organism>
<evidence type="ECO:0000313" key="2">
    <source>
        <dbReference type="EMBL" id="CAE7460784.1"/>
    </source>
</evidence>
<name>A0A812S4W4_SYMPI</name>
<feature type="compositionally biased region" description="Low complexity" evidence="1">
    <location>
        <begin position="22"/>
        <end position="44"/>
    </location>
</feature>
<evidence type="ECO:0000256" key="1">
    <source>
        <dbReference type="SAM" id="MobiDB-lite"/>
    </source>
</evidence>